<keyword evidence="2" id="KW-1185">Reference proteome</keyword>
<accession>A0ABP8DED4</accession>
<comment type="caution">
    <text evidence="1">The sequence shown here is derived from an EMBL/GenBank/DDBJ whole genome shotgun (WGS) entry which is preliminary data.</text>
</comment>
<name>A0ABP8DED4_9ACTN</name>
<gene>
    <name evidence="1" type="ORF">GCM10022255_056990</name>
</gene>
<evidence type="ECO:0000313" key="2">
    <source>
        <dbReference type="Proteomes" id="UP001500620"/>
    </source>
</evidence>
<dbReference type="EMBL" id="BAABAT010000017">
    <property type="protein sequence ID" value="GAA4254000.1"/>
    <property type="molecule type" value="Genomic_DNA"/>
</dbReference>
<reference evidence="2" key="1">
    <citation type="journal article" date="2019" name="Int. J. Syst. Evol. Microbiol.">
        <title>The Global Catalogue of Microorganisms (GCM) 10K type strain sequencing project: providing services to taxonomists for standard genome sequencing and annotation.</title>
        <authorList>
            <consortium name="The Broad Institute Genomics Platform"/>
            <consortium name="The Broad Institute Genome Sequencing Center for Infectious Disease"/>
            <person name="Wu L."/>
            <person name="Ma J."/>
        </authorList>
    </citation>
    <scope>NUCLEOTIDE SEQUENCE [LARGE SCALE GENOMIC DNA]</scope>
    <source>
        <strain evidence="2">JCM 17441</strain>
    </source>
</reference>
<organism evidence="1 2">
    <name type="scientific">Dactylosporangium darangshiense</name>
    <dbReference type="NCBI Taxonomy" id="579108"/>
    <lineage>
        <taxon>Bacteria</taxon>
        <taxon>Bacillati</taxon>
        <taxon>Actinomycetota</taxon>
        <taxon>Actinomycetes</taxon>
        <taxon>Micromonosporales</taxon>
        <taxon>Micromonosporaceae</taxon>
        <taxon>Dactylosporangium</taxon>
    </lineage>
</organism>
<sequence>MPYLPGMAYVAMTSPLAPVVAALEGLRRRQPALTRCVTPGLVITATPEWSRAMNPEAAAVLLVAGWTRARRVPLLIPGETFVDRTGRLGVRRAHVAVLSDDPCAVTPGVVVARDRAELLDLVAEHAGDEMPAWELARHVRRLTALLAIPASPLPVTRTNRAFSA</sequence>
<evidence type="ECO:0000313" key="1">
    <source>
        <dbReference type="EMBL" id="GAA4254000.1"/>
    </source>
</evidence>
<evidence type="ECO:0008006" key="3">
    <source>
        <dbReference type="Google" id="ProtNLM"/>
    </source>
</evidence>
<proteinExistence type="predicted"/>
<dbReference type="Proteomes" id="UP001500620">
    <property type="component" value="Unassembled WGS sequence"/>
</dbReference>
<protein>
    <recommendedName>
        <fullName evidence="3">Transcriptional regulator</fullName>
    </recommendedName>
</protein>